<organism evidence="1">
    <name type="scientific">Cuerna arida</name>
    <dbReference type="NCBI Taxonomy" id="1464854"/>
    <lineage>
        <taxon>Eukaryota</taxon>
        <taxon>Metazoa</taxon>
        <taxon>Ecdysozoa</taxon>
        <taxon>Arthropoda</taxon>
        <taxon>Hexapoda</taxon>
        <taxon>Insecta</taxon>
        <taxon>Pterygota</taxon>
        <taxon>Neoptera</taxon>
        <taxon>Paraneoptera</taxon>
        <taxon>Hemiptera</taxon>
        <taxon>Auchenorrhyncha</taxon>
        <taxon>Membracoidea</taxon>
        <taxon>Cicadellidae</taxon>
        <taxon>Cicadellinae</taxon>
        <taxon>Proconiini</taxon>
        <taxon>Cuerna</taxon>
    </lineage>
</organism>
<feature type="non-terminal residue" evidence="1">
    <location>
        <position position="149"/>
    </location>
</feature>
<dbReference type="PANTHER" id="PTHR10773">
    <property type="entry name" value="DNA-DIRECTED RNA POLYMERASES I, II, AND III SUBUNIT RPABC2"/>
    <property type="match status" value="1"/>
</dbReference>
<reference evidence="1" key="1">
    <citation type="submission" date="2015-11" db="EMBL/GenBank/DDBJ databases">
        <title>De novo transcriptome assembly of four potential Pierce s Disease insect vectors from Arizona vineyards.</title>
        <authorList>
            <person name="Tassone E.E."/>
        </authorList>
    </citation>
    <scope>NUCLEOTIDE SEQUENCE</scope>
</reference>
<proteinExistence type="predicted"/>
<feature type="non-terminal residue" evidence="1">
    <location>
        <position position="1"/>
    </location>
</feature>
<dbReference type="AlphaFoldDB" id="A0A1B6EI20"/>
<dbReference type="PANTHER" id="PTHR10773:SF19">
    <property type="match status" value="1"/>
</dbReference>
<name>A0A1B6EI20_9HEMI</name>
<gene>
    <name evidence="1" type="ORF">g.47490</name>
</gene>
<evidence type="ECO:0000313" key="1">
    <source>
        <dbReference type="EMBL" id="JAS37552.1"/>
    </source>
</evidence>
<protein>
    <submittedName>
        <fullName evidence="1">Uncharacterized protein</fullName>
    </submittedName>
</protein>
<accession>A0A1B6EI20</accession>
<sequence length="149" mass="17773">CRRSTTKSYLETNIDSKKNLYRIYVQDMKSKGNSYYSSYVFDTVFDELNLAIFKPRKDRCDICYAHETKNLDTETWEKHITDKDRARLEKEMDKEKSIAKQIHCVTMDLQAVKCIPNITASESYYKTKLACHNFTVYNLANHHCLNYWW</sequence>
<dbReference type="EMBL" id="GECZ01032217">
    <property type="protein sequence ID" value="JAS37552.1"/>
    <property type="molecule type" value="Transcribed_RNA"/>
</dbReference>